<dbReference type="InterPro" id="IPR052186">
    <property type="entry name" value="Hydantoin_racemase-like"/>
</dbReference>
<proteinExistence type="inferred from homology"/>
<evidence type="ECO:0000256" key="1">
    <source>
        <dbReference type="ARBA" id="ARBA00038414"/>
    </source>
</evidence>
<dbReference type="EC" id="5.1.99.5" evidence="2"/>
<protein>
    <submittedName>
        <fullName evidence="2">Hydantoin racemase</fullName>
        <ecNumber evidence="2">5.1.99.5</ecNumber>
    </submittedName>
</protein>
<dbReference type="InterPro" id="IPR053714">
    <property type="entry name" value="Iso_Racemase_Enz_sf"/>
</dbReference>
<dbReference type="Gene3D" id="3.40.50.12500">
    <property type="match status" value="1"/>
</dbReference>
<evidence type="ECO:0000313" key="2">
    <source>
        <dbReference type="EMBL" id="CAG9176221.1"/>
    </source>
</evidence>
<dbReference type="Proteomes" id="UP000727654">
    <property type="component" value="Unassembled WGS sequence"/>
</dbReference>
<dbReference type="Pfam" id="PF01177">
    <property type="entry name" value="Asp_Glu_race"/>
    <property type="match status" value="1"/>
</dbReference>
<organism evidence="2 3">
    <name type="scientific">Cupriavidus laharis</name>
    <dbReference type="NCBI Taxonomy" id="151654"/>
    <lineage>
        <taxon>Bacteria</taxon>
        <taxon>Pseudomonadati</taxon>
        <taxon>Pseudomonadota</taxon>
        <taxon>Betaproteobacteria</taxon>
        <taxon>Burkholderiales</taxon>
        <taxon>Burkholderiaceae</taxon>
        <taxon>Cupriavidus</taxon>
    </lineage>
</organism>
<dbReference type="PANTHER" id="PTHR28047:SF5">
    <property type="entry name" value="PROTEIN DCG1"/>
    <property type="match status" value="1"/>
</dbReference>
<keyword evidence="2" id="KW-0413">Isomerase</keyword>
<accession>A0ABM8X8B8</accession>
<dbReference type="GO" id="GO:0036348">
    <property type="term" value="F:hydantoin racemase activity"/>
    <property type="evidence" value="ECO:0007669"/>
    <property type="project" value="UniProtKB-EC"/>
</dbReference>
<name>A0ABM8X8B8_9BURK</name>
<sequence>MTDMRILVLNPNTSEGITARLMAAATPVAAPGTELVPLTASRGVPYIATRAEAQIGGAIALEMLAEHQAGFDAAIIAAFGDPGLMGARELFDLPVVGMAEAAMLSACMLGRRFAIVTFARALGPWYEECVDMHGLHGRLAGIRMLDGSFASVSDVQEEKEAVLVELANRAVAEDEADVVILAGAPLAGLAARVRDRIPVPVVDQMAAAVKQAEALVALQPRKATAGTFRRPDAKPTIGLAQALAARIEHR</sequence>
<dbReference type="EMBL" id="CAJZAI010000007">
    <property type="protein sequence ID" value="CAG9176221.1"/>
    <property type="molecule type" value="Genomic_DNA"/>
</dbReference>
<keyword evidence="3" id="KW-1185">Reference proteome</keyword>
<dbReference type="InterPro" id="IPR015942">
    <property type="entry name" value="Asp/Glu/hydantoin_racemase"/>
</dbReference>
<evidence type="ECO:0000313" key="3">
    <source>
        <dbReference type="Proteomes" id="UP000727654"/>
    </source>
</evidence>
<dbReference type="PANTHER" id="PTHR28047">
    <property type="entry name" value="PROTEIN DCG1"/>
    <property type="match status" value="1"/>
</dbReference>
<comment type="caution">
    <text evidence="2">The sequence shown here is derived from an EMBL/GenBank/DDBJ whole genome shotgun (WGS) entry which is preliminary data.</text>
</comment>
<comment type="similarity">
    <text evidence="1">Belongs to the HyuE racemase family.</text>
</comment>
<gene>
    <name evidence="2" type="primary">hyuA_1</name>
    <name evidence="2" type="ORF">LMG23992_03168</name>
</gene>
<reference evidence="2 3" key="1">
    <citation type="submission" date="2021-08" db="EMBL/GenBank/DDBJ databases">
        <authorList>
            <person name="Peeters C."/>
        </authorList>
    </citation>
    <scope>NUCLEOTIDE SEQUENCE [LARGE SCALE GENOMIC DNA]</scope>
    <source>
        <strain evidence="2 3">LMG 23992</strain>
    </source>
</reference>